<protein>
    <submittedName>
        <fullName evidence="2">ATP-binding cassette domain-containing protein</fullName>
    </submittedName>
</protein>
<dbReference type="GO" id="GO:0005524">
    <property type="term" value="F:ATP binding"/>
    <property type="evidence" value="ECO:0007669"/>
    <property type="project" value="UniProtKB-KW"/>
</dbReference>
<comment type="caution">
    <text evidence="2">The sequence shown here is derived from an EMBL/GenBank/DDBJ whole genome shotgun (WGS) entry which is preliminary data.</text>
</comment>
<feature type="domain" description="ABC transporter" evidence="1">
    <location>
        <begin position="10"/>
        <end position="248"/>
    </location>
</feature>
<dbReference type="GO" id="GO:0022857">
    <property type="term" value="F:transmembrane transporter activity"/>
    <property type="evidence" value="ECO:0007669"/>
    <property type="project" value="TreeGrafter"/>
</dbReference>
<dbReference type="Gene3D" id="3.40.50.300">
    <property type="entry name" value="P-loop containing nucleotide triphosphate hydrolases"/>
    <property type="match status" value="1"/>
</dbReference>
<dbReference type="InterPro" id="IPR015854">
    <property type="entry name" value="ABC_transpr_LolD-like"/>
</dbReference>
<dbReference type="SUPFAM" id="SSF52540">
    <property type="entry name" value="P-loop containing nucleoside triphosphate hydrolases"/>
    <property type="match status" value="1"/>
</dbReference>
<dbReference type="AlphaFoldDB" id="A0A4S5BBU0"/>
<dbReference type="InterPro" id="IPR003439">
    <property type="entry name" value="ABC_transporter-like_ATP-bd"/>
</dbReference>
<dbReference type="PANTHER" id="PTHR24220">
    <property type="entry name" value="IMPORT ATP-BINDING PROTEIN"/>
    <property type="match status" value="1"/>
</dbReference>
<proteinExistence type="predicted"/>
<dbReference type="GO" id="GO:0005886">
    <property type="term" value="C:plasma membrane"/>
    <property type="evidence" value="ECO:0007669"/>
    <property type="project" value="TreeGrafter"/>
</dbReference>
<dbReference type="PROSITE" id="PS50893">
    <property type="entry name" value="ABC_TRANSPORTER_2"/>
    <property type="match status" value="1"/>
</dbReference>
<accession>A0A4S5BBU0</accession>
<reference evidence="2 3" key="1">
    <citation type="submission" date="2019-04" db="EMBL/GenBank/DDBJ databases">
        <title>Genome Announcement To Ensure Probiotic Safety of Bifidobacterium longum subsp infantis UBBI-01.</title>
        <authorList>
            <person name="Sulthana A."/>
            <person name="Lakshmi S.G."/>
            <person name="Madempudi R.S."/>
        </authorList>
    </citation>
    <scope>NUCLEOTIDE SEQUENCE [LARGE SCALE GENOMIC DNA]</scope>
    <source>
        <strain evidence="2 3">UBBI-01</strain>
    </source>
</reference>
<dbReference type="Pfam" id="PF00005">
    <property type="entry name" value="ABC_tran"/>
    <property type="match status" value="1"/>
</dbReference>
<sequence length="259" mass="27754">MMRDIESSVLVFDHVSKRYARDKNRRFVLGPISFSLECGEVLRIQGDSGSGKTTVLRIAGLLTVPDRGGVHVCGEKATTEKSRDRLRAACIGIVFQDANLFGHLTVLQNLLVADQGKGNSAECLELLSRFGSSINVDSFTAVRRLGAEASKFISAIMGFSRREETRARSTTGAISSDSSGCTATRLSNEMEMRARSLAIVSCNPAASLARTAAAALAVSTLDSSNSRRDRAAPSMKFLSANAIANVTADNRTSLKMREG</sequence>
<gene>
    <name evidence="2" type="ORF">E6L38_05815</name>
</gene>
<dbReference type="EMBL" id="SSWL01000007">
    <property type="protein sequence ID" value="THJ29604.1"/>
    <property type="molecule type" value="Genomic_DNA"/>
</dbReference>
<name>A0A4S5BBU0_BIFLI</name>
<evidence type="ECO:0000259" key="1">
    <source>
        <dbReference type="PROSITE" id="PS50893"/>
    </source>
</evidence>
<dbReference type="Proteomes" id="UP000306697">
    <property type="component" value="Unassembled WGS sequence"/>
</dbReference>
<organism evidence="2 3">
    <name type="scientific">Bifidobacterium longum subsp. infantis</name>
    <dbReference type="NCBI Taxonomy" id="1682"/>
    <lineage>
        <taxon>Bacteria</taxon>
        <taxon>Bacillati</taxon>
        <taxon>Actinomycetota</taxon>
        <taxon>Actinomycetes</taxon>
        <taxon>Bifidobacteriales</taxon>
        <taxon>Bifidobacteriaceae</taxon>
        <taxon>Bifidobacterium</taxon>
    </lineage>
</organism>
<evidence type="ECO:0000313" key="3">
    <source>
        <dbReference type="Proteomes" id="UP000306697"/>
    </source>
</evidence>
<dbReference type="PANTHER" id="PTHR24220:SF612">
    <property type="entry name" value="FE(3+) IONS IMPORT ATP-BINDING PROTEIN FBPC"/>
    <property type="match status" value="1"/>
</dbReference>
<dbReference type="GO" id="GO:0016887">
    <property type="term" value="F:ATP hydrolysis activity"/>
    <property type="evidence" value="ECO:0007669"/>
    <property type="project" value="InterPro"/>
</dbReference>
<keyword evidence="2" id="KW-0547">Nucleotide-binding</keyword>
<evidence type="ECO:0000313" key="2">
    <source>
        <dbReference type="EMBL" id="THJ29604.1"/>
    </source>
</evidence>
<keyword evidence="2" id="KW-0067">ATP-binding</keyword>
<dbReference type="InterPro" id="IPR027417">
    <property type="entry name" value="P-loop_NTPase"/>
</dbReference>